<feature type="chain" id="PRO_5029529480" evidence="3">
    <location>
        <begin position="27"/>
        <end position="121"/>
    </location>
</feature>
<sequence length="121" mass="13789">MLLRLFLLQLPKLISLFIMRVCVQLAQEFFIEYLDKLYDTDLINIVNLRLVPWGNAETVGHDKTIVCKLYDMYVDFVCNAYKGPPPKDCSSVKKKFADEPVCYAAGAAPPYHYKAPVQGII</sequence>
<evidence type="ECO:0000256" key="1">
    <source>
        <dbReference type="ARBA" id="ARBA00005679"/>
    </source>
</evidence>
<evidence type="ECO:0000313" key="4">
    <source>
        <dbReference type="EMBL" id="KAF5737256.1"/>
    </source>
</evidence>
<organism evidence="4 5">
    <name type="scientific">Tripterygium wilfordii</name>
    <name type="common">Thunder God vine</name>
    <dbReference type="NCBI Taxonomy" id="458696"/>
    <lineage>
        <taxon>Eukaryota</taxon>
        <taxon>Viridiplantae</taxon>
        <taxon>Streptophyta</taxon>
        <taxon>Embryophyta</taxon>
        <taxon>Tracheophyta</taxon>
        <taxon>Spermatophyta</taxon>
        <taxon>Magnoliopsida</taxon>
        <taxon>eudicotyledons</taxon>
        <taxon>Gunneridae</taxon>
        <taxon>Pentapetalae</taxon>
        <taxon>rosids</taxon>
        <taxon>fabids</taxon>
        <taxon>Celastrales</taxon>
        <taxon>Celastraceae</taxon>
        <taxon>Tripterygium</taxon>
    </lineage>
</organism>
<keyword evidence="5" id="KW-1185">Reference proteome</keyword>
<feature type="signal peptide" evidence="3">
    <location>
        <begin position="1"/>
        <end position="26"/>
    </location>
</feature>
<evidence type="ECO:0000313" key="5">
    <source>
        <dbReference type="Proteomes" id="UP000593562"/>
    </source>
</evidence>
<gene>
    <name evidence="4" type="ORF">HS088_TW13G00135</name>
</gene>
<dbReference type="InParanoid" id="A0A7J7CTN7"/>
<keyword evidence="3" id="KW-0732">Signal</keyword>
<dbReference type="EMBL" id="JAAARO010000013">
    <property type="protein sequence ID" value="KAF5737256.1"/>
    <property type="molecule type" value="Genomic_DNA"/>
</dbReference>
<name>A0A7J7CTN7_TRIWF</name>
<dbReference type="InterPro" id="IPR004911">
    <property type="entry name" value="Interferon-induced_GILT"/>
</dbReference>
<accession>A0A7J7CTN7</accession>
<dbReference type="PANTHER" id="PTHR13234">
    <property type="entry name" value="GAMMA-INTERFERON INDUCIBLE LYSOSOMAL THIOL REDUCTASE GILT"/>
    <property type="match status" value="1"/>
</dbReference>
<keyword evidence="2" id="KW-0325">Glycoprotein</keyword>
<protein>
    <submittedName>
        <fullName evidence="4">Uncharacterized protein</fullName>
    </submittedName>
</protein>
<evidence type="ECO:0000256" key="2">
    <source>
        <dbReference type="ARBA" id="ARBA00023180"/>
    </source>
</evidence>
<comment type="similarity">
    <text evidence="1">Belongs to the GILT family.</text>
</comment>
<dbReference type="AlphaFoldDB" id="A0A7J7CTN7"/>
<dbReference type="Proteomes" id="UP000593562">
    <property type="component" value="Unassembled WGS sequence"/>
</dbReference>
<comment type="caution">
    <text evidence="4">The sequence shown here is derived from an EMBL/GenBank/DDBJ whole genome shotgun (WGS) entry which is preliminary data.</text>
</comment>
<dbReference type="GO" id="GO:0016671">
    <property type="term" value="F:oxidoreductase activity, acting on a sulfur group of donors, disulfide as acceptor"/>
    <property type="evidence" value="ECO:0007669"/>
    <property type="project" value="InterPro"/>
</dbReference>
<reference evidence="4 5" key="1">
    <citation type="journal article" date="2020" name="Nat. Commun.">
        <title>Genome of Tripterygium wilfordii and identification of cytochrome P450 involved in triptolide biosynthesis.</title>
        <authorList>
            <person name="Tu L."/>
            <person name="Su P."/>
            <person name="Zhang Z."/>
            <person name="Gao L."/>
            <person name="Wang J."/>
            <person name="Hu T."/>
            <person name="Zhou J."/>
            <person name="Zhang Y."/>
            <person name="Zhao Y."/>
            <person name="Liu Y."/>
            <person name="Song Y."/>
            <person name="Tong Y."/>
            <person name="Lu Y."/>
            <person name="Yang J."/>
            <person name="Xu C."/>
            <person name="Jia M."/>
            <person name="Peters R.J."/>
            <person name="Huang L."/>
            <person name="Gao W."/>
        </authorList>
    </citation>
    <scope>NUCLEOTIDE SEQUENCE [LARGE SCALE GENOMIC DNA]</scope>
    <source>
        <strain evidence="5">cv. XIE 37</strain>
        <tissue evidence="4">Leaf</tissue>
    </source>
</reference>
<evidence type="ECO:0000256" key="3">
    <source>
        <dbReference type="SAM" id="SignalP"/>
    </source>
</evidence>
<dbReference type="Pfam" id="PF03227">
    <property type="entry name" value="GILT"/>
    <property type="match status" value="1"/>
</dbReference>
<dbReference type="PANTHER" id="PTHR13234:SF64">
    <property type="entry name" value="SAPOSIN A-TYPE DOMAIN-CONTAINING PROTEIN"/>
    <property type="match status" value="1"/>
</dbReference>
<proteinExistence type="inferred from homology"/>